<evidence type="ECO:0000259" key="1">
    <source>
        <dbReference type="PROSITE" id="PS51750"/>
    </source>
</evidence>
<accession>S6BHX3</accession>
<reference evidence="2 3" key="1">
    <citation type="journal article" date="2013" name="Genome Announc.">
        <title>Complete Genome Sequence of the Carbazole Degrader Pseudomonas resinovorans Strain CA10 (NBRC 106553).</title>
        <authorList>
            <person name="Shintani M."/>
            <person name="Hosoyama A."/>
            <person name="Ohji S."/>
            <person name="Tsuchikane K."/>
            <person name="Takarada H."/>
            <person name="Yamazoe A."/>
            <person name="Fujita N."/>
            <person name="Nojiri H."/>
        </authorList>
    </citation>
    <scope>NUCLEOTIDE SEQUENCE [LARGE SCALE GENOMIC DNA]</scope>
    <source>
        <strain evidence="2 3">NBRC 106553</strain>
    </source>
</reference>
<organism evidence="2 3">
    <name type="scientific">Metapseudomonas resinovorans NBRC 106553</name>
    <dbReference type="NCBI Taxonomy" id="1245471"/>
    <lineage>
        <taxon>Bacteria</taxon>
        <taxon>Pseudomonadati</taxon>
        <taxon>Pseudomonadota</taxon>
        <taxon>Gammaproteobacteria</taxon>
        <taxon>Pseudomonadales</taxon>
        <taxon>Pseudomonadaceae</taxon>
        <taxon>Metapseudomonas</taxon>
    </lineage>
</organism>
<dbReference type="KEGG" id="pre:PCA10_29970"/>
<sequence>MNNTCYIPRTYLRHHRQLRALLIGHEAWFSAQDLSRLLSCHFSARLPSMLDADQSRREQLRDANGQFAEELLLSESGVYHLLSVQFYHPENRNLRQWLTHEVVADLRGMGQAA</sequence>
<dbReference type="RefSeq" id="WP_016492875.1">
    <property type="nucleotide sequence ID" value="NC_021499.1"/>
</dbReference>
<dbReference type="PANTHER" id="PTHR36180:SF2">
    <property type="entry name" value="BRO FAMILY PROTEIN"/>
    <property type="match status" value="1"/>
</dbReference>
<dbReference type="AlphaFoldDB" id="S6BHX3"/>
<gene>
    <name evidence="2" type="ORF">PCA10_29970</name>
</gene>
<evidence type="ECO:0000313" key="3">
    <source>
        <dbReference type="Proteomes" id="UP000015503"/>
    </source>
</evidence>
<dbReference type="Proteomes" id="UP000015503">
    <property type="component" value="Chromosome"/>
</dbReference>
<dbReference type="HOGENOM" id="CLU_114099_2_0_6"/>
<dbReference type="PATRIC" id="fig|1245471.3.peg.3020"/>
<keyword evidence="3" id="KW-1185">Reference proteome</keyword>
<evidence type="ECO:0000313" key="2">
    <source>
        <dbReference type="EMBL" id="BAN48729.1"/>
    </source>
</evidence>
<dbReference type="OrthoDB" id="1042522at2"/>
<protein>
    <recommendedName>
        <fullName evidence="1">Bro-N domain-containing protein</fullName>
    </recommendedName>
</protein>
<dbReference type="STRING" id="1245471.PCA10_29970"/>
<dbReference type="EMBL" id="AP013068">
    <property type="protein sequence ID" value="BAN48729.1"/>
    <property type="molecule type" value="Genomic_DNA"/>
</dbReference>
<dbReference type="InterPro" id="IPR003497">
    <property type="entry name" value="BRO_N_domain"/>
</dbReference>
<proteinExistence type="predicted"/>
<dbReference type="SMART" id="SM01040">
    <property type="entry name" value="Bro-N"/>
    <property type="match status" value="1"/>
</dbReference>
<dbReference type="PROSITE" id="PS51750">
    <property type="entry name" value="BRO_N"/>
    <property type="match status" value="1"/>
</dbReference>
<dbReference type="eggNOG" id="COG3617">
    <property type="taxonomic scope" value="Bacteria"/>
</dbReference>
<feature type="domain" description="Bro-N" evidence="1">
    <location>
        <begin position="1"/>
        <end position="110"/>
    </location>
</feature>
<dbReference type="PANTHER" id="PTHR36180">
    <property type="entry name" value="DNA-BINDING PROTEIN-RELATED-RELATED"/>
    <property type="match status" value="1"/>
</dbReference>
<name>S6BHX3_METRE</name>